<organism evidence="2 3">
    <name type="scientific">Cocos nucifera</name>
    <name type="common">Coconut palm</name>
    <dbReference type="NCBI Taxonomy" id="13894"/>
    <lineage>
        <taxon>Eukaryota</taxon>
        <taxon>Viridiplantae</taxon>
        <taxon>Streptophyta</taxon>
        <taxon>Embryophyta</taxon>
        <taxon>Tracheophyta</taxon>
        <taxon>Spermatophyta</taxon>
        <taxon>Magnoliopsida</taxon>
        <taxon>Liliopsida</taxon>
        <taxon>Arecaceae</taxon>
        <taxon>Arecoideae</taxon>
        <taxon>Cocoseae</taxon>
        <taxon>Attaleinae</taxon>
        <taxon>Cocos</taxon>
    </lineage>
</organism>
<feature type="compositionally biased region" description="Low complexity" evidence="1">
    <location>
        <begin position="115"/>
        <end position="128"/>
    </location>
</feature>
<dbReference type="PANTHER" id="PTHR46309">
    <property type="entry name" value="PHD FINGER PROTEIN 12"/>
    <property type="match status" value="1"/>
</dbReference>
<keyword evidence="3" id="KW-1185">Reference proteome</keyword>
<dbReference type="PANTHER" id="PTHR46309:SF1">
    <property type="entry name" value="PHD FINGER PROTEIN 12"/>
    <property type="match status" value="1"/>
</dbReference>
<proteinExistence type="predicted"/>
<dbReference type="AlphaFoldDB" id="A0A8K0N4B1"/>
<name>A0A8K0N4B1_COCNU</name>
<evidence type="ECO:0000313" key="3">
    <source>
        <dbReference type="Proteomes" id="UP000797356"/>
    </source>
</evidence>
<evidence type="ECO:0000313" key="2">
    <source>
        <dbReference type="EMBL" id="KAG1348249.1"/>
    </source>
</evidence>
<dbReference type="InterPro" id="IPR042163">
    <property type="entry name" value="PHF12"/>
</dbReference>
<accession>A0A8K0N4B1</accession>
<reference evidence="2" key="1">
    <citation type="journal article" date="2017" name="Gigascience">
        <title>The genome draft of coconut (Cocos nucifera).</title>
        <authorList>
            <person name="Xiao Y."/>
            <person name="Xu P."/>
            <person name="Fan H."/>
            <person name="Baudouin L."/>
            <person name="Xia W."/>
            <person name="Bocs S."/>
            <person name="Xu J."/>
            <person name="Li Q."/>
            <person name="Guo A."/>
            <person name="Zhou L."/>
            <person name="Li J."/>
            <person name="Wu Y."/>
            <person name="Ma Z."/>
            <person name="Armero A."/>
            <person name="Issali A.E."/>
            <person name="Liu N."/>
            <person name="Peng M."/>
            <person name="Yang Y."/>
        </authorList>
    </citation>
    <scope>NUCLEOTIDE SEQUENCE</scope>
    <source>
        <tissue evidence="2">Spear leaf of Hainan Tall coconut</tissue>
    </source>
</reference>
<dbReference type="GO" id="GO:0006357">
    <property type="term" value="P:regulation of transcription by RNA polymerase II"/>
    <property type="evidence" value="ECO:0007669"/>
    <property type="project" value="TreeGrafter"/>
</dbReference>
<gene>
    <name evidence="2" type="ORF">COCNU_06G020780</name>
</gene>
<dbReference type="EMBL" id="CM017877">
    <property type="protein sequence ID" value="KAG1348249.1"/>
    <property type="molecule type" value="Genomic_DNA"/>
</dbReference>
<feature type="region of interest" description="Disordered" evidence="1">
    <location>
        <begin position="115"/>
        <end position="136"/>
    </location>
</feature>
<sequence length="647" mass="70096">MKDTWTTVFGFRPLEIPQEREVKSINMLVFPGTGLLQKPLVKKHSDEQHRTAHVADKVESDMKHRQMLKVANESPGLSIPKTNLHGSNDDHYEQQVKDVGTSSPDFGGCIDSTSKVSSVSSDAHGSEVQTPKYKSSETTDFVDLHAHPNSFYQDDPVAEAQSQENFSIEPNTGLQCKVMMDDNHEVKIVNAGMVPKLHEINDALLQNTEAKCMSPHSTPCFLQESGANTAPRDPAIGGNRLQHNVEAHFTSAEIVAPMLQDYAGNNLQIPVCSVRHSSDRTHHSGTEEIGKSKSSFSVVSYFQESSELILDGNHGVDDPVPTCEQNLVAFDESSGCSKSGVFDGTIVTVAKESLLISAEPDIHAVNGDAVPGIHEVKTEFAAVESETYANDEDSEPYAMVNAGRLLNIPDGKESQTSYAISITHDSDISSKSICPTNDDSVSVSDKRFAPHDSKLLDKTIGYHNLSHYVATGEPYHDNHDSLKTLHLSSVSECVSSNGGDMVKNFHETNPGPFEQNPCGLGENSAQHQMSVRVGEIMGAACQPNILSCRDKSSELLGKSQYTDVACSLTPDASIHILPPTLTRSSEAAVDVPFEPDQVCHEAANDINILKDELVPISTFLSGGLSSVHCASELVTKLDNCSDSNNEC</sequence>
<dbReference type="GO" id="GO:0003714">
    <property type="term" value="F:transcription corepressor activity"/>
    <property type="evidence" value="ECO:0007669"/>
    <property type="project" value="InterPro"/>
</dbReference>
<reference evidence="2" key="2">
    <citation type="submission" date="2019-07" db="EMBL/GenBank/DDBJ databases">
        <authorList>
            <person name="Yang Y."/>
            <person name="Bocs S."/>
            <person name="Baudouin L."/>
        </authorList>
    </citation>
    <scope>NUCLEOTIDE SEQUENCE</scope>
    <source>
        <tissue evidence="2">Spear leaf of Hainan Tall coconut</tissue>
    </source>
</reference>
<dbReference type="GO" id="GO:0005634">
    <property type="term" value="C:nucleus"/>
    <property type="evidence" value="ECO:0007669"/>
    <property type="project" value="TreeGrafter"/>
</dbReference>
<dbReference type="Proteomes" id="UP000797356">
    <property type="component" value="Chromosome 6"/>
</dbReference>
<comment type="caution">
    <text evidence="2">The sequence shown here is derived from an EMBL/GenBank/DDBJ whole genome shotgun (WGS) entry which is preliminary data.</text>
</comment>
<protein>
    <submittedName>
        <fullName evidence="2">Uncharacterized protein</fullName>
    </submittedName>
</protein>
<evidence type="ECO:0000256" key="1">
    <source>
        <dbReference type="SAM" id="MobiDB-lite"/>
    </source>
</evidence>
<dbReference type="OrthoDB" id="429143at2759"/>